<dbReference type="EMBL" id="RDQH01000336">
    <property type="protein sequence ID" value="RXH87907.1"/>
    <property type="molecule type" value="Genomic_DNA"/>
</dbReference>
<accession>A0A498J064</accession>
<comment type="similarity">
    <text evidence="1">Belongs to the peptidase C14B family.</text>
</comment>
<dbReference type="GO" id="GO:0006508">
    <property type="term" value="P:proteolysis"/>
    <property type="evidence" value="ECO:0007669"/>
    <property type="project" value="InterPro"/>
</dbReference>
<proteinExistence type="inferred from homology"/>
<dbReference type="PANTHER" id="PTHR48104">
    <property type="entry name" value="METACASPASE-4"/>
    <property type="match status" value="1"/>
</dbReference>
<evidence type="ECO:0000259" key="3">
    <source>
        <dbReference type="Pfam" id="PF00656"/>
    </source>
</evidence>
<comment type="caution">
    <text evidence="4">The sequence shown here is derived from an EMBL/GenBank/DDBJ whole genome shotgun (WGS) entry which is preliminary data.</text>
</comment>
<dbReference type="AlphaFoldDB" id="A0A498J064"/>
<reference evidence="4 5" key="1">
    <citation type="submission" date="2018-10" db="EMBL/GenBank/DDBJ databases">
        <title>A high-quality apple genome assembly.</title>
        <authorList>
            <person name="Hu J."/>
        </authorList>
    </citation>
    <scope>NUCLEOTIDE SEQUENCE [LARGE SCALE GENOMIC DNA]</scope>
    <source>
        <strain evidence="5">cv. HFTH1</strain>
        <tissue evidence="4">Young leaf</tissue>
    </source>
</reference>
<dbReference type="GO" id="GO:0004197">
    <property type="term" value="F:cysteine-type endopeptidase activity"/>
    <property type="evidence" value="ECO:0007669"/>
    <property type="project" value="InterPro"/>
</dbReference>
<dbReference type="InterPro" id="IPR029030">
    <property type="entry name" value="Caspase-like_dom_sf"/>
</dbReference>
<feature type="region of interest" description="Disordered" evidence="2">
    <location>
        <begin position="41"/>
        <end position="79"/>
    </location>
</feature>
<name>A0A498J064_MALDO</name>
<gene>
    <name evidence="4" type="ORF">DVH24_037552</name>
</gene>
<dbReference type="PANTHER" id="PTHR48104:SF2">
    <property type="entry name" value="METACASPASE-1-LIKE ISOFORM X1"/>
    <property type="match status" value="1"/>
</dbReference>
<feature type="compositionally biased region" description="Basic and acidic residues" evidence="2">
    <location>
        <begin position="41"/>
        <end position="55"/>
    </location>
</feature>
<protein>
    <recommendedName>
        <fullName evidence="3">Peptidase C14 caspase domain-containing protein</fullName>
    </recommendedName>
</protein>
<dbReference type="InterPro" id="IPR050452">
    <property type="entry name" value="Metacaspase"/>
</dbReference>
<dbReference type="InterPro" id="IPR011600">
    <property type="entry name" value="Pept_C14_caspase"/>
</dbReference>
<dbReference type="SUPFAM" id="SSF52129">
    <property type="entry name" value="Caspase-like"/>
    <property type="match status" value="1"/>
</dbReference>
<keyword evidence="5" id="KW-1185">Reference proteome</keyword>
<sequence>MLCPNCKELTLVGTQHQCVRSNVIIYSCASETQGETISRVRGDHEGEHHSLERGLSRRYQTKESPSSNSSSTGSSSVNSFKPSYIKNKGSCHKCKQWVQLPLYGTQQRCLCGYVMTYGAAAETQGETSSYVRGDHKGEDRDADAFPSSRLEEPVPSGSRPNMRALLCGLTYKHLKYNLKGIHNDVMNMEDLLIKTLGFPANCIRILSEDDPLDLERIPTKKNIENSLKWLVEDCQRGDSLVFYFSGHGLRQSDFKDDELDGFDETICPVDFMKEGIVLDNDINETIVRPLKEGVTLLAIVDASNINGTILDLEYVYNHKLNAWKENIPPSGVRKSTNGGLAISLSTCEDNTTVSDASIQCDQSMFKEHIKANF</sequence>
<dbReference type="Pfam" id="PF00656">
    <property type="entry name" value="Peptidase_C14"/>
    <property type="match status" value="1"/>
</dbReference>
<dbReference type="STRING" id="3750.A0A498J064"/>
<feature type="domain" description="Peptidase C14 caspase" evidence="3">
    <location>
        <begin position="163"/>
        <end position="350"/>
    </location>
</feature>
<evidence type="ECO:0000256" key="2">
    <source>
        <dbReference type="SAM" id="MobiDB-lite"/>
    </source>
</evidence>
<dbReference type="Proteomes" id="UP000290289">
    <property type="component" value="Chromosome 10"/>
</dbReference>
<evidence type="ECO:0000313" key="5">
    <source>
        <dbReference type="Proteomes" id="UP000290289"/>
    </source>
</evidence>
<evidence type="ECO:0000313" key="4">
    <source>
        <dbReference type="EMBL" id="RXH87907.1"/>
    </source>
</evidence>
<evidence type="ECO:0000256" key="1">
    <source>
        <dbReference type="ARBA" id="ARBA00009005"/>
    </source>
</evidence>
<feature type="compositionally biased region" description="Basic and acidic residues" evidence="2">
    <location>
        <begin position="132"/>
        <end position="143"/>
    </location>
</feature>
<organism evidence="4 5">
    <name type="scientific">Malus domestica</name>
    <name type="common">Apple</name>
    <name type="synonym">Pyrus malus</name>
    <dbReference type="NCBI Taxonomy" id="3750"/>
    <lineage>
        <taxon>Eukaryota</taxon>
        <taxon>Viridiplantae</taxon>
        <taxon>Streptophyta</taxon>
        <taxon>Embryophyta</taxon>
        <taxon>Tracheophyta</taxon>
        <taxon>Spermatophyta</taxon>
        <taxon>Magnoliopsida</taxon>
        <taxon>eudicotyledons</taxon>
        <taxon>Gunneridae</taxon>
        <taxon>Pentapetalae</taxon>
        <taxon>rosids</taxon>
        <taxon>fabids</taxon>
        <taxon>Rosales</taxon>
        <taxon>Rosaceae</taxon>
        <taxon>Amygdaloideae</taxon>
        <taxon>Maleae</taxon>
        <taxon>Malus</taxon>
    </lineage>
</organism>
<feature type="compositionally biased region" description="Low complexity" evidence="2">
    <location>
        <begin position="64"/>
        <end position="79"/>
    </location>
</feature>
<dbReference type="GO" id="GO:0005737">
    <property type="term" value="C:cytoplasm"/>
    <property type="evidence" value="ECO:0007669"/>
    <property type="project" value="TreeGrafter"/>
</dbReference>
<dbReference type="Gene3D" id="3.40.50.12660">
    <property type="match status" value="1"/>
</dbReference>
<feature type="region of interest" description="Disordered" evidence="2">
    <location>
        <begin position="124"/>
        <end position="157"/>
    </location>
</feature>